<dbReference type="GO" id="GO:0043770">
    <property type="term" value="F:demethylmenaquinone methyltransferase activity"/>
    <property type="evidence" value="ECO:0007669"/>
    <property type="project" value="UniProtKB-UniRule"/>
</dbReference>
<feature type="binding site" evidence="5">
    <location>
        <position position="69"/>
    </location>
    <ligand>
        <name>S-adenosyl-L-methionine</name>
        <dbReference type="ChEBI" id="CHEBI:59789"/>
    </ligand>
</feature>
<evidence type="ECO:0000256" key="4">
    <source>
        <dbReference type="ARBA" id="ARBA00022691"/>
    </source>
</evidence>
<dbReference type="PROSITE" id="PS01183">
    <property type="entry name" value="UBIE_1"/>
    <property type="match status" value="1"/>
</dbReference>
<comment type="similarity">
    <text evidence="5">Belongs to the class I-like SAM-binding methyltransferase superfamily. MenG/UbiE family.</text>
</comment>
<protein>
    <recommendedName>
        <fullName evidence="5">Demethylmenaquinone methyltransferase</fullName>
        <ecNumber evidence="5">2.1.1.163</ecNumber>
    </recommendedName>
</protein>
<dbReference type="EMBL" id="CACRUT010000029">
    <property type="protein sequence ID" value="VYU64432.1"/>
    <property type="molecule type" value="Genomic_DNA"/>
</dbReference>
<keyword evidence="1 5" id="KW-0474">Menaquinone biosynthesis</keyword>
<dbReference type="GO" id="GO:0009234">
    <property type="term" value="P:menaquinone biosynthetic process"/>
    <property type="evidence" value="ECO:0007669"/>
    <property type="project" value="UniProtKB-UniRule"/>
</dbReference>
<dbReference type="InterPro" id="IPR023576">
    <property type="entry name" value="UbiE/COQ5_MeTrFase_CS"/>
</dbReference>
<dbReference type="SUPFAM" id="SSF53335">
    <property type="entry name" value="S-adenosyl-L-methionine-dependent methyltransferases"/>
    <property type="match status" value="1"/>
</dbReference>
<evidence type="ECO:0000313" key="6">
    <source>
        <dbReference type="EMBL" id="VYU64432.1"/>
    </source>
</evidence>
<dbReference type="Gene3D" id="3.40.50.150">
    <property type="entry name" value="Vaccinia Virus protein VP39"/>
    <property type="match status" value="1"/>
</dbReference>
<dbReference type="AlphaFoldDB" id="A0A6N3GJF1"/>
<sequence length="244" mass="27898">MYEQEKIKPYKDEGHKREQVERMFDRIAHSYDRLNHFLSWGIDKSWRRTAVDSLSPFHPRRILDVATGTGDFAILSARRLSPQSITGVDISEGMMQIGRQKVKALHLDGIIRFQHEDCEALSFADDTFDAVTVAYGVRNFEHLDQGLREMCRVLKPGGHLLIIELSSPHRFPMKQLFSVYAKIVMPLIGRLISKDHSAYSYLPATMAAFPQGEVMQGILRKAGFGDVRFKRFTFGISTMYLATK</sequence>
<keyword evidence="4 5" id="KW-0949">S-adenosyl-L-methionine</keyword>
<gene>
    <name evidence="6" type="primary">ubiE</name>
    <name evidence="5" type="synonym">menG</name>
    <name evidence="6" type="ORF">PCLFYP37_03463</name>
</gene>
<reference evidence="6" key="1">
    <citation type="submission" date="2019-11" db="EMBL/GenBank/DDBJ databases">
        <authorList>
            <person name="Feng L."/>
        </authorList>
    </citation>
    <scope>NUCLEOTIDE SEQUENCE</scope>
    <source>
        <strain evidence="6">PclaraLFYP37</strain>
    </source>
</reference>
<evidence type="ECO:0000256" key="5">
    <source>
        <dbReference type="HAMAP-Rule" id="MF_01813"/>
    </source>
</evidence>
<dbReference type="CDD" id="cd02440">
    <property type="entry name" value="AdoMet_MTases"/>
    <property type="match status" value="1"/>
</dbReference>
<dbReference type="Pfam" id="PF01209">
    <property type="entry name" value="Ubie_methyltran"/>
    <property type="match status" value="1"/>
</dbReference>
<dbReference type="PROSITE" id="PS51608">
    <property type="entry name" value="SAM_MT_UBIE"/>
    <property type="match status" value="1"/>
</dbReference>
<dbReference type="UniPathway" id="UPA00079">
    <property type="reaction ID" value="UER00169"/>
</dbReference>
<dbReference type="PANTHER" id="PTHR43591:SF24">
    <property type="entry name" value="2-METHOXY-6-POLYPRENYL-1,4-BENZOQUINOL METHYLASE, MITOCHONDRIAL"/>
    <property type="match status" value="1"/>
</dbReference>
<comment type="pathway">
    <text evidence="5">Quinol/quinone metabolism; menaquinone biosynthesis; menaquinol from 1,4-dihydroxy-2-naphthoate: step 2/2.</text>
</comment>
<comment type="caution">
    <text evidence="5">Lacks conserved residue(s) required for the propagation of feature annotation.</text>
</comment>
<keyword evidence="3 5" id="KW-0808">Transferase</keyword>
<dbReference type="PANTHER" id="PTHR43591">
    <property type="entry name" value="METHYLTRANSFERASE"/>
    <property type="match status" value="1"/>
</dbReference>
<accession>A0A6N3GJF1</accession>
<dbReference type="HAMAP" id="MF_01813">
    <property type="entry name" value="MenG_UbiE_methyltr"/>
    <property type="match status" value="1"/>
</dbReference>
<dbReference type="RefSeq" id="WP_302976035.1">
    <property type="nucleotide sequence ID" value="NZ_CACRUT010000029.1"/>
</dbReference>
<comment type="function">
    <text evidence="5">Methyltransferase required for the conversion of demethylmenaquinol (DMKH2) to menaquinol (MKH2).</text>
</comment>
<keyword evidence="2 5" id="KW-0489">Methyltransferase</keyword>
<dbReference type="EC" id="2.1.1.163" evidence="5"/>
<evidence type="ECO:0000256" key="3">
    <source>
        <dbReference type="ARBA" id="ARBA00022679"/>
    </source>
</evidence>
<proteinExistence type="inferred from homology"/>
<dbReference type="PROSITE" id="PS01184">
    <property type="entry name" value="UBIE_2"/>
    <property type="match status" value="1"/>
</dbReference>
<dbReference type="InterPro" id="IPR004033">
    <property type="entry name" value="UbiE/COQ5_MeTrFase"/>
</dbReference>
<dbReference type="InterPro" id="IPR029063">
    <property type="entry name" value="SAM-dependent_MTases_sf"/>
</dbReference>
<feature type="binding site" evidence="5">
    <location>
        <begin position="117"/>
        <end position="118"/>
    </location>
    <ligand>
        <name>S-adenosyl-L-methionine</name>
        <dbReference type="ChEBI" id="CHEBI:59789"/>
    </ligand>
</feature>
<name>A0A6N3GJF1_9BACT</name>
<comment type="catalytic activity">
    <reaction evidence="5">
        <text>a 2-demethylmenaquinol + S-adenosyl-L-methionine = a menaquinol + S-adenosyl-L-homocysteine + H(+)</text>
        <dbReference type="Rhea" id="RHEA:42640"/>
        <dbReference type="Rhea" id="RHEA-COMP:9539"/>
        <dbReference type="Rhea" id="RHEA-COMP:9563"/>
        <dbReference type="ChEBI" id="CHEBI:15378"/>
        <dbReference type="ChEBI" id="CHEBI:18151"/>
        <dbReference type="ChEBI" id="CHEBI:55437"/>
        <dbReference type="ChEBI" id="CHEBI:57856"/>
        <dbReference type="ChEBI" id="CHEBI:59789"/>
        <dbReference type="EC" id="2.1.1.163"/>
    </reaction>
</comment>
<dbReference type="NCBIfam" id="TIGR01934">
    <property type="entry name" value="MenG_MenH_UbiE"/>
    <property type="match status" value="1"/>
</dbReference>
<dbReference type="GO" id="GO:0032259">
    <property type="term" value="P:methylation"/>
    <property type="evidence" value="ECO:0007669"/>
    <property type="project" value="UniProtKB-KW"/>
</dbReference>
<evidence type="ECO:0000256" key="1">
    <source>
        <dbReference type="ARBA" id="ARBA00022428"/>
    </source>
</evidence>
<organism evidence="6">
    <name type="scientific">Paraprevotella clara</name>
    <dbReference type="NCBI Taxonomy" id="454154"/>
    <lineage>
        <taxon>Bacteria</taxon>
        <taxon>Pseudomonadati</taxon>
        <taxon>Bacteroidota</taxon>
        <taxon>Bacteroidia</taxon>
        <taxon>Bacteroidales</taxon>
        <taxon>Prevotellaceae</taxon>
        <taxon>Paraprevotella</taxon>
    </lineage>
</organism>
<dbReference type="NCBIfam" id="NF001244">
    <property type="entry name" value="PRK00216.1-5"/>
    <property type="match status" value="1"/>
</dbReference>
<feature type="binding site" evidence="5">
    <location>
        <position position="89"/>
    </location>
    <ligand>
        <name>S-adenosyl-L-methionine</name>
        <dbReference type="ChEBI" id="CHEBI:59789"/>
    </ligand>
</feature>
<evidence type="ECO:0000256" key="2">
    <source>
        <dbReference type="ARBA" id="ARBA00022603"/>
    </source>
</evidence>